<dbReference type="Proteomes" id="UP000269721">
    <property type="component" value="Unassembled WGS sequence"/>
</dbReference>
<dbReference type="OrthoDB" id="4044674at2759"/>
<feature type="non-terminal residue" evidence="6">
    <location>
        <position position="124"/>
    </location>
</feature>
<keyword evidence="3 5" id="KW-1133">Transmembrane helix</keyword>
<dbReference type="EMBL" id="KZ999282">
    <property type="protein sequence ID" value="RKO85227.1"/>
    <property type="molecule type" value="Genomic_DNA"/>
</dbReference>
<dbReference type="InterPro" id="IPR050360">
    <property type="entry name" value="MFS_Sugar_Transporters"/>
</dbReference>
<dbReference type="PANTHER" id="PTHR48022">
    <property type="entry name" value="PLASTIDIC GLUCOSE TRANSPORTER 4"/>
    <property type="match status" value="1"/>
</dbReference>
<gene>
    <name evidence="6" type="ORF">BDK51DRAFT_3035</name>
</gene>
<comment type="subcellular location">
    <subcellularLocation>
        <location evidence="1">Membrane</location>
        <topology evidence="1">Multi-pass membrane protein</topology>
    </subcellularLocation>
</comment>
<accession>A0A4V1IQ40</accession>
<evidence type="ECO:0000256" key="5">
    <source>
        <dbReference type="SAM" id="Phobius"/>
    </source>
</evidence>
<dbReference type="InterPro" id="IPR036259">
    <property type="entry name" value="MFS_trans_sf"/>
</dbReference>
<dbReference type="Gene3D" id="1.20.1250.20">
    <property type="entry name" value="MFS general substrate transporter like domains"/>
    <property type="match status" value="1"/>
</dbReference>
<evidence type="ECO:0000256" key="4">
    <source>
        <dbReference type="ARBA" id="ARBA00023136"/>
    </source>
</evidence>
<reference evidence="7" key="1">
    <citation type="journal article" date="2018" name="Nat. Microbiol.">
        <title>Leveraging single-cell genomics to expand the fungal tree of life.</title>
        <authorList>
            <person name="Ahrendt S.R."/>
            <person name="Quandt C.A."/>
            <person name="Ciobanu D."/>
            <person name="Clum A."/>
            <person name="Salamov A."/>
            <person name="Andreopoulos B."/>
            <person name="Cheng J.F."/>
            <person name="Woyke T."/>
            <person name="Pelin A."/>
            <person name="Henrissat B."/>
            <person name="Reynolds N.K."/>
            <person name="Benny G.L."/>
            <person name="Smith M.E."/>
            <person name="James T.Y."/>
            <person name="Grigoriev I.V."/>
        </authorList>
    </citation>
    <scope>NUCLEOTIDE SEQUENCE [LARGE SCALE GENOMIC DNA]</scope>
</reference>
<evidence type="ECO:0000256" key="2">
    <source>
        <dbReference type="ARBA" id="ARBA00022692"/>
    </source>
</evidence>
<proteinExistence type="predicted"/>
<evidence type="ECO:0000313" key="7">
    <source>
        <dbReference type="Proteomes" id="UP000269721"/>
    </source>
</evidence>
<name>A0A4V1IQ40_9FUNG</name>
<keyword evidence="4 5" id="KW-0472">Membrane</keyword>
<protein>
    <submittedName>
        <fullName evidence="6">General substrate transporter</fullName>
    </submittedName>
</protein>
<dbReference type="AlphaFoldDB" id="A0A4V1IQ40"/>
<keyword evidence="2 5" id="KW-0812">Transmembrane</keyword>
<evidence type="ECO:0000256" key="1">
    <source>
        <dbReference type="ARBA" id="ARBA00004141"/>
    </source>
</evidence>
<sequence>NKEWRVALGLQAVPGVILFCVTWFIPYSPRWLASKGRDAEAIAVLAKLRSEDVSSPAIQEEYSVIRAGIEVERQAGNASWIEMAKPGVLNRVVIVVLLQLFQQWTGINVILYYQNQLIQAMGFN</sequence>
<dbReference type="InterPro" id="IPR005828">
    <property type="entry name" value="MFS_sugar_transport-like"/>
</dbReference>
<dbReference type="GO" id="GO:0016020">
    <property type="term" value="C:membrane"/>
    <property type="evidence" value="ECO:0007669"/>
    <property type="project" value="UniProtKB-SubCell"/>
</dbReference>
<dbReference type="PANTHER" id="PTHR48022:SF2">
    <property type="entry name" value="PLASTIDIC GLUCOSE TRANSPORTER 4"/>
    <property type="match status" value="1"/>
</dbReference>
<dbReference type="Pfam" id="PF00083">
    <property type="entry name" value="Sugar_tr"/>
    <property type="match status" value="1"/>
</dbReference>
<keyword evidence="7" id="KW-1185">Reference proteome</keyword>
<dbReference type="SUPFAM" id="SSF103473">
    <property type="entry name" value="MFS general substrate transporter"/>
    <property type="match status" value="1"/>
</dbReference>
<evidence type="ECO:0000313" key="6">
    <source>
        <dbReference type="EMBL" id="RKO85227.1"/>
    </source>
</evidence>
<dbReference type="GO" id="GO:0005351">
    <property type="term" value="F:carbohydrate:proton symporter activity"/>
    <property type="evidence" value="ECO:0007669"/>
    <property type="project" value="TreeGrafter"/>
</dbReference>
<organism evidence="6 7">
    <name type="scientific">Blyttiomyces helicus</name>
    <dbReference type="NCBI Taxonomy" id="388810"/>
    <lineage>
        <taxon>Eukaryota</taxon>
        <taxon>Fungi</taxon>
        <taxon>Fungi incertae sedis</taxon>
        <taxon>Chytridiomycota</taxon>
        <taxon>Chytridiomycota incertae sedis</taxon>
        <taxon>Chytridiomycetes</taxon>
        <taxon>Chytridiomycetes incertae sedis</taxon>
        <taxon>Blyttiomyces</taxon>
    </lineage>
</organism>
<feature type="non-terminal residue" evidence="6">
    <location>
        <position position="1"/>
    </location>
</feature>
<feature type="transmembrane region" description="Helical" evidence="5">
    <location>
        <begin position="6"/>
        <end position="27"/>
    </location>
</feature>
<evidence type="ECO:0000256" key="3">
    <source>
        <dbReference type="ARBA" id="ARBA00022989"/>
    </source>
</evidence>